<protein>
    <recommendedName>
        <fullName evidence="1">F-box domain-containing protein</fullName>
    </recommendedName>
</protein>
<reference evidence="2" key="1">
    <citation type="submission" date="2024-10" db="EMBL/GenBank/DDBJ databases">
        <authorList>
            <person name="Ryan C."/>
        </authorList>
    </citation>
    <scope>NUCLEOTIDE SEQUENCE [LARGE SCALE GENOMIC DNA]</scope>
</reference>
<accession>A0ABC9GI13</accession>
<organism evidence="2 3">
    <name type="scientific">Urochloa decumbens</name>
    <dbReference type="NCBI Taxonomy" id="240449"/>
    <lineage>
        <taxon>Eukaryota</taxon>
        <taxon>Viridiplantae</taxon>
        <taxon>Streptophyta</taxon>
        <taxon>Embryophyta</taxon>
        <taxon>Tracheophyta</taxon>
        <taxon>Spermatophyta</taxon>
        <taxon>Magnoliopsida</taxon>
        <taxon>Liliopsida</taxon>
        <taxon>Poales</taxon>
        <taxon>Poaceae</taxon>
        <taxon>PACMAD clade</taxon>
        <taxon>Panicoideae</taxon>
        <taxon>Panicodae</taxon>
        <taxon>Paniceae</taxon>
        <taxon>Melinidinae</taxon>
        <taxon>Urochloa</taxon>
    </lineage>
</organism>
<evidence type="ECO:0000259" key="1">
    <source>
        <dbReference type="Pfam" id="PF00646"/>
    </source>
</evidence>
<dbReference type="InterPro" id="IPR001810">
    <property type="entry name" value="F-box_dom"/>
</dbReference>
<dbReference type="PANTHER" id="PTHR34709">
    <property type="entry name" value="OS10G0396666 PROTEIN"/>
    <property type="match status" value="1"/>
</dbReference>
<dbReference type="InterPro" id="IPR036047">
    <property type="entry name" value="F-box-like_dom_sf"/>
</dbReference>
<evidence type="ECO:0000313" key="2">
    <source>
        <dbReference type="EMBL" id="CAL5093945.1"/>
    </source>
</evidence>
<gene>
    <name evidence="2" type="ORF">URODEC1_LOCUS115614</name>
</gene>
<keyword evidence="3" id="KW-1185">Reference proteome</keyword>
<feature type="domain" description="F-box" evidence="1">
    <location>
        <begin position="21"/>
        <end position="58"/>
    </location>
</feature>
<dbReference type="InterPro" id="IPR055312">
    <property type="entry name" value="FBL15-like"/>
</dbReference>
<sequence>MEQAASRRRRQRRRLRPAYRISDLPDNVLHSILRRLGSAPAAARTSVLSSRWRHVWAYLPQLVFQDSGYQFRNPSFFLNSVDGALDRYAATTLRSLYISMFNVASRVPAARVSRWLRFSSERVAGDLLLCLPWRPADGEEEELELPVCASTRTIQLGVGHGFRQLRLPRIGAFGALTLMIIRDARIDANDLERVVCWQCPCLVELHLMAMSLVAVADVTVRSASLRRLHFEVENTSRLVLDTPSIEELSLSKVFKVSVVAPKFAEMIAQRHGAAADLHRQLLGRRLRWLVVKGCHQVMPVLMRHFDAVDRLELDLTVSSGEGYKTFLRATNKLTKCDVLVVNMTTEWHAYEPSLLYLVRKSAAIRKLVVHLPWTECSPCMPGCTCGRKGSEKTDNIKLDSLEEVEINDFTGEYHHVKIVKLLLSCKDISASRIVVNISPLLCSLSEGTCQRIRNEAHPSTNIRFNVWLHGRWEPYS</sequence>
<dbReference type="Pfam" id="PF00646">
    <property type="entry name" value="F-box"/>
    <property type="match status" value="1"/>
</dbReference>
<dbReference type="PANTHER" id="PTHR34709:SF68">
    <property type="entry name" value="OS07G0550432 PROTEIN"/>
    <property type="match status" value="1"/>
</dbReference>
<dbReference type="EMBL" id="OZ075119">
    <property type="protein sequence ID" value="CAL5093945.1"/>
    <property type="molecule type" value="Genomic_DNA"/>
</dbReference>
<dbReference type="Proteomes" id="UP001497457">
    <property type="component" value="Chromosome 9rd"/>
</dbReference>
<evidence type="ECO:0000313" key="3">
    <source>
        <dbReference type="Proteomes" id="UP001497457"/>
    </source>
</evidence>
<name>A0ABC9GI13_9POAL</name>
<proteinExistence type="predicted"/>
<dbReference type="AlphaFoldDB" id="A0ABC9GI13"/>
<dbReference type="SUPFAM" id="SSF81383">
    <property type="entry name" value="F-box domain"/>
    <property type="match status" value="1"/>
</dbReference>